<feature type="compositionally biased region" description="Low complexity" evidence="1">
    <location>
        <begin position="684"/>
        <end position="696"/>
    </location>
</feature>
<reference evidence="3" key="1">
    <citation type="submission" date="2021-03" db="EMBL/GenBank/DDBJ databases">
        <title>Comparative genomics and phylogenomic investigation of the class Geoglossomycetes provide insights into ecological specialization and systematics.</title>
        <authorList>
            <person name="Melie T."/>
            <person name="Pirro S."/>
            <person name="Miller A.N."/>
            <person name="Quandt A."/>
        </authorList>
    </citation>
    <scope>NUCLEOTIDE SEQUENCE</scope>
    <source>
        <strain evidence="3">CAQ_001_2017</strain>
    </source>
</reference>
<dbReference type="Gene3D" id="1.10.418.10">
    <property type="entry name" value="Calponin-like domain"/>
    <property type="match status" value="1"/>
</dbReference>
<dbReference type="GO" id="GO:0051015">
    <property type="term" value="F:actin filament binding"/>
    <property type="evidence" value="ECO:0007669"/>
    <property type="project" value="TreeGrafter"/>
</dbReference>
<feature type="compositionally biased region" description="Polar residues" evidence="1">
    <location>
        <begin position="172"/>
        <end position="183"/>
    </location>
</feature>
<dbReference type="PROSITE" id="PS50021">
    <property type="entry name" value="CH"/>
    <property type="match status" value="1"/>
</dbReference>
<dbReference type="PRINTS" id="PR00888">
    <property type="entry name" value="SM22CALPONIN"/>
</dbReference>
<feature type="compositionally biased region" description="Basic and acidic residues" evidence="1">
    <location>
        <begin position="591"/>
        <end position="604"/>
    </location>
</feature>
<dbReference type="InterPro" id="IPR036872">
    <property type="entry name" value="CH_dom_sf"/>
</dbReference>
<evidence type="ECO:0000313" key="4">
    <source>
        <dbReference type="Proteomes" id="UP000750711"/>
    </source>
</evidence>
<dbReference type="InterPro" id="IPR003096">
    <property type="entry name" value="SM22_calponin"/>
</dbReference>
<dbReference type="PANTHER" id="PTHR47385:SF14">
    <property type="entry name" value="TRANSGELIN"/>
    <property type="match status" value="1"/>
</dbReference>
<protein>
    <recommendedName>
        <fullName evidence="2">Calponin-homology (CH) domain-containing protein</fullName>
    </recommendedName>
</protein>
<accession>A0A9P8RS21</accession>
<dbReference type="EMBL" id="JAGHQM010000212">
    <property type="protein sequence ID" value="KAH0563374.1"/>
    <property type="molecule type" value="Genomic_DNA"/>
</dbReference>
<feature type="compositionally biased region" description="Polar residues" evidence="1">
    <location>
        <begin position="383"/>
        <end position="405"/>
    </location>
</feature>
<evidence type="ECO:0000313" key="3">
    <source>
        <dbReference type="EMBL" id="KAH0563374.1"/>
    </source>
</evidence>
<dbReference type="InterPro" id="IPR001715">
    <property type="entry name" value="CH_dom"/>
</dbReference>
<evidence type="ECO:0000259" key="2">
    <source>
        <dbReference type="PROSITE" id="PS50021"/>
    </source>
</evidence>
<keyword evidence="4" id="KW-1185">Reference proteome</keyword>
<dbReference type="SUPFAM" id="SSF47576">
    <property type="entry name" value="Calponin-homology domain, CH-domain"/>
    <property type="match status" value="1"/>
</dbReference>
<dbReference type="CDD" id="cd21210">
    <property type="entry name" value="CH_SCP1-like"/>
    <property type="match status" value="1"/>
</dbReference>
<feature type="region of interest" description="Disordered" evidence="1">
    <location>
        <begin position="250"/>
        <end position="696"/>
    </location>
</feature>
<feature type="compositionally biased region" description="Low complexity" evidence="1">
    <location>
        <begin position="199"/>
        <end position="222"/>
    </location>
</feature>
<sequence length="696" mass="78552">MASVSSLDRDLRSLRLSKYTPQAASEVREWIEEVLGERLSGADLLEGLRDGTALCKLVNLALPPPGVKYKSSPTPFIQMENISHFLRAIQTSPLCLQPHDVFLTVDLYEAKDPAQVLQCLGAFSRVANALDPVRFKRSIGQKPRNTLSPQGTGASNGGYGGGFTIGRGRGVSSASQGSSTFNPISRPAVTGTLSPSLTGGSNASKSNGGGPVSPRGSVSSWSKKSDEGATAPAWDIHQYGYMGGASQGNQGITFGGRRQITAPAPSIPSLTEKQRRRQQEEAEMGRRRAAAEEEEYKRRIAREADEERQRLEEERAWEEETKRQREREKREAEEEKRRWEAEEKKWREDEEMRVKEEKQAEARLEKERQRRRAGSDARLKGQFLSQYQVEQARKSQNGSGENTEQMQERERIRELERELEKARERERQYQLEREQRMRADTPNERRVMEEHDFGMRQKVDGQRSRSNSRSRVVESSHLRKDSEDSWQGDEREYLRREWDKHHSEPSGTSSHHLRSKSEVEDTALSQDRPLPDSIPVRLTTNNTGPSSRPLPDPATYVSPSNRTDRFLATNQPPPQEKPSIHFPVELSFDSAAERHAENSRREASTAKTKAGGWASKSLLEREMERERQRQQEWEESQKATQEAAQRGIGKGVKEGQMGEGGAWDVNQYGWTGGDSQNKGGISFGGRRQIIGPRPPP</sequence>
<dbReference type="InterPro" id="IPR050606">
    <property type="entry name" value="Calponin-like"/>
</dbReference>
<feature type="compositionally biased region" description="Basic and acidic residues" evidence="1">
    <location>
        <begin position="406"/>
        <end position="463"/>
    </location>
</feature>
<dbReference type="AlphaFoldDB" id="A0A9P8RS21"/>
<dbReference type="GO" id="GO:0007015">
    <property type="term" value="P:actin filament organization"/>
    <property type="evidence" value="ECO:0007669"/>
    <property type="project" value="TreeGrafter"/>
</dbReference>
<dbReference type="Pfam" id="PF00307">
    <property type="entry name" value="CH"/>
    <property type="match status" value="1"/>
</dbReference>
<feature type="compositionally biased region" description="Basic and acidic residues" evidence="1">
    <location>
        <begin position="277"/>
        <end position="379"/>
    </location>
</feature>
<organism evidence="3 4">
    <name type="scientific">Trichoglossum hirsutum</name>
    <dbReference type="NCBI Taxonomy" id="265104"/>
    <lineage>
        <taxon>Eukaryota</taxon>
        <taxon>Fungi</taxon>
        <taxon>Dikarya</taxon>
        <taxon>Ascomycota</taxon>
        <taxon>Pezizomycotina</taxon>
        <taxon>Geoglossomycetes</taxon>
        <taxon>Geoglossales</taxon>
        <taxon>Geoglossaceae</taxon>
        <taxon>Trichoglossum</taxon>
    </lineage>
</organism>
<feature type="compositionally biased region" description="Gly residues" evidence="1">
    <location>
        <begin position="154"/>
        <end position="169"/>
    </location>
</feature>
<gene>
    <name evidence="3" type="ORF">GP486_002064</name>
</gene>
<feature type="compositionally biased region" description="Basic and acidic residues" evidence="1">
    <location>
        <begin position="471"/>
        <end position="504"/>
    </location>
</feature>
<comment type="caution">
    <text evidence="3">The sequence shown here is derived from an EMBL/GenBank/DDBJ whole genome shotgun (WGS) entry which is preliminary data.</text>
</comment>
<dbReference type="PANTHER" id="PTHR47385">
    <property type="entry name" value="CALPONIN"/>
    <property type="match status" value="1"/>
</dbReference>
<dbReference type="SMART" id="SM00033">
    <property type="entry name" value="CH"/>
    <property type="match status" value="1"/>
</dbReference>
<feature type="compositionally biased region" description="Basic and acidic residues" evidence="1">
    <location>
        <begin position="618"/>
        <end position="637"/>
    </location>
</feature>
<dbReference type="GO" id="GO:0015629">
    <property type="term" value="C:actin cytoskeleton"/>
    <property type="evidence" value="ECO:0007669"/>
    <property type="project" value="TreeGrafter"/>
</dbReference>
<evidence type="ECO:0000256" key="1">
    <source>
        <dbReference type="SAM" id="MobiDB-lite"/>
    </source>
</evidence>
<proteinExistence type="predicted"/>
<name>A0A9P8RS21_9PEZI</name>
<dbReference type="Proteomes" id="UP000750711">
    <property type="component" value="Unassembled WGS sequence"/>
</dbReference>
<feature type="domain" description="Calponin-homology (CH)" evidence="2">
    <location>
        <begin position="21"/>
        <end position="127"/>
    </location>
</feature>
<feature type="region of interest" description="Disordered" evidence="1">
    <location>
        <begin position="140"/>
        <end position="229"/>
    </location>
</feature>